<dbReference type="SMART" id="SM00971">
    <property type="entry name" value="SATase_N"/>
    <property type="match status" value="1"/>
</dbReference>
<evidence type="ECO:0000256" key="3">
    <source>
        <dbReference type="ARBA" id="ARBA00004876"/>
    </source>
</evidence>
<keyword evidence="12" id="KW-1133">Transmembrane helix</keyword>
<dbReference type="Gene3D" id="1.10.3130.10">
    <property type="entry name" value="serine acetyltransferase, domain 1"/>
    <property type="match status" value="1"/>
</dbReference>
<dbReference type="NCBIfam" id="TIGR01172">
    <property type="entry name" value="cysE"/>
    <property type="match status" value="1"/>
</dbReference>
<dbReference type="EC" id="2.3.1.30" evidence="6"/>
<dbReference type="InterPro" id="IPR053376">
    <property type="entry name" value="Serine_acetyltransferase"/>
</dbReference>
<dbReference type="GO" id="GO:0009001">
    <property type="term" value="F:serine O-acetyltransferase activity"/>
    <property type="evidence" value="ECO:0007669"/>
    <property type="project" value="UniProtKB-EC"/>
</dbReference>
<evidence type="ECO:0000256" key="17">
    <source>
        <dbReference type="ARBA" id="ARBA00023315"/>
    </source>
</evidence>
<dbReference type="Pfam" id="PF00132">
    <property type="entry name" value="Hexapep"/>
    <property type="match status" value="1"/>
</dbReference>
<dbReference type="InterPro" id="IPR045304">
    <property type="entry name" value="LbH_SAT"/>
</dbReference>
<sequence>MAACIHSAQTNRLSCDPNRSQVDDHLFNFAKFCRPNYPDHVSCEPIAPNKPKTIHSRTTVDDDDLWLRMKDEARSDVDQEPILSSYYFTSILSHDSLGTALGNHLSLKLSDSSLPSGTLYDLFLGMLAEDQEIMNAVKDDLRAVKERDPACISYVHCFLNFKGFLAIQAHRVAHKLWTQGRKILALLIQNKVSEMFAVDIHPGAKIGRGILLDHATGVVVGETAVIGNNVSILHNVTLGGTGKACGDRHPKIGDGVLIGAGTCVLGNVRIGDGAKIGAGSVVLKEVSPRTTAVGNPARGSFHSPSRYDHRTSKIPYFEIPTIWCGKRSKTNNLASNLPPGPRKLPLIGNLHQLAGSLPHHALRDLANKHGPLMSLQFGEVPTVIISSPEIAKEVMKTHDLIFATRPQILATKIMTYGFTNIAFAPYGEYWRQIRKICTLELLSAKRVQSFRSIREEESSNFIRWIALKAGSPINLTQKIYSSAYTITSRAAFGNKTKDQESYILIMEETVKAASGFNIADFYPSAEWLHLISGIKSKIEKLQKEADRILGNIINEHIAGKATETGKDRANEDLVDALLKYHDHGTNEFSLTIDNIKAIIQDIFSAGSETSATTVDWAMSEMMKNPRIMRKAQAEVRQVFNGKGKVDETGIQELNYLKLVIKETLRLHPALPLLLPRECGERCEINGYEIPVKTKVIINAWAIGRDPNYWSDPECFRPERFFDSSIDFKGNNFEFIPFGAGRRICPRMAFGLASVEMPLAQFLYHFDWKLPGGMNQEELHMTEAFAVTVRRKEDLNLIAVPYKPIPN</sequence>
<dbReference type="AlphaFoldDB" id="A0A7J7HA70"/>
<dbReference type="SUPFAM" id="SSF48264">
    <property type="entry name" value="Cytochrome P450"/>
    <property type="match status" value="1"/>
</dbReference>
<evidence type="ECO:0000256" key="13">
    <source>
        <dbReference type="ARBA" id="ARBA00023002"/>
    </source>
</evidence>
<comment type="similarity">
    <text evidence="5">Belongs to the cytochrome P450 family.</text>
</comment>
<protein>
    <recommendedName>
        <fullName evidence="6">serine O-acetyltransferase</fullName>
        <ecNumber evidence="6">2.3.1.30</ecNumber>
    </recommendedName>
</protein>
<dbReference type="Gene3D" id="2.160.10.10">
    <property type="entry name" value="Hexapeptide repeat proteins"/>
    <property type="match status" value="1"/>
</dbReference>
<keyword evidence="14 18" id="KW-0408">Iron</keyword>
<dbReference type="CDD" id="cd11072">
    <property type="entry name" value="CYP71-like"/>
    <property type="match status" value="1"/>
</dbReference>
<dbReference type="Gene3D" id="1.10.630.10">
    <property type="entry name" value="Cytochrome P450"/>
    <property type="match status" value="1"/>
</dbReference>
<comment type="similarity">
    <text evidence="4">Belongs to the transferase hexapeptide repeat family.</text>
</comment>
<keyword evidence="21" id="KW-1185">Reference proteome</keyword>
<proteinExistence type="inferred from homology"/>
<evidence type="ECO:0000259" key="19">
    <source>
        <dbReference type="SMART" id="SM00971"/>
    </source>
</evidence>
<dbReference type="PANTHER" id="PTHR47953">
    <property type="entry name" value="OS08G0105600 PROTEIN"/>
    <property type="match status" value="1"/>
</dbReference>
<evidence type="ECO:0000313" key="21">
    <source>
        <dbReference type="Proteomes" id="UP000593564"/>
    </source>
</evidence>
<evidence type="ECO:0000256" key="5">
    <source>
        <dbReference type="ARBA" id="ARBA00010617"/>
    </source>
</evidence>
<evidence type="ECO:0000256" key="14">
    <source>
        <dbReference type="ARBA" id="ARBA00023004"/>
    </source>
</evidence>
<keyword evidence="8 18" id="KW-0349">Heme</keyword>
<reference evidence="21" key="1">
    <citation type="journal article" date="2020" name="Nat. Commun.">
        <title>Genome assembly of wild tea tree DASZ reveals pedigree and selection history of tea varieties.</title>
        <authorList>
            <person name="Zhang W."/>
            <person name="Zhang Y."/>
            <person name="Qiu H."/>
            <person name="Guo Y."/>
            <person name="Wan H."/>
            <person name="Zhang X."/>
            <person name="Scossa F."/>
            <person name="Alseekh S."/>
            <person name="Zhang Q."/>
            <person name="Wang P."/>
            <person name="Xu L."/>
            <person name="Schmidt M.H."/>
            <person name="Jia X."/>
            <person name="Li D."/>
            <person name="Zhu A."/>
            <person name="Guo F."/>
            <person name="Chen W."/>
            <person name="Ni D."/>
            <person name="Usadel B."/>
            <person name="Fernie A.R."/>
            <person name="Wen W."/>
        </authorList>
    </citation>
    <scope>NUCLEOTIDE SEQUENCE [LARGE SCALE GENOMIC DNA]</scope>
    <source>
        <strain evidence="21">cv. G240</strain>
    </source>
</reference>
<evidence type="ECO:0000256" key="8">
    <source>
        <dbReference type="ARBA" id="ARBA00022617"/>
    </source>
</evidence>
<evidence type="ECO:0000256" key="18">
    <source>
        <dbReference type="PIRSR" id="PIRSR602401-1"/>
    </source>
</evidence>
<organism evidence="20 21">
    <name type="scientific">Camellia sinensis</name>
    <name type="common">Tea plant</name>
    <name type="synonym">Thea sinensis</name>
    <dbReference type="NCBI Taxonomy" id="4442"/>
    <lineage>
        <taxon>Eukaryota</taxon>
        <taxon>Viridiplantae</taxon>
        <taxon>Streptophyta</taxon>
        <taxon>Embryophyta</taxon>
        <taxon>Tracheophyta</taxon>
        <taxon>Spermatophyta</taxon>
        <taxon>Magnoliopsida</taxon>
        <taxon>eudicotyledons</taxon>
        <taxon>Gunneridae</taxon>
        <taxon>Pentapetalae</taxon>
        <taxon>asterids</taxon>
        <taxon>Ericales</taxon>
        <taxon>Theaceae</taxon>
        <taxon>Camellia</taxon>
    </lineage>
</organism>
<dbReference type="CDD" id="cd03354">
    <property type="entry name" value="LbH_SAT"/>
    <property type="match status" value="1"/>
</dbReference>
<dbReference type="GO" id="GO:0016705">
    <property type="term" value="F:oxidoreductase activity, acting on paired donors, with incorporation or reduction of molecular oxygen"/>
    <property type="evidence" value="ECO:0007669"/>
    <property type="project" value="InterPro"/>
</dbReference>
<gene>
    <name evidence="20" type="ORF">HYC85_015078</name>
</gene>
<dbReference type="SUPFAM" id="SSF51161">
    <property type="entry name" value="Trimeric LpxA-like enzymes"/>
    <property type="match status" value="1"/>
</dbReference>
<dbReference type="GO" id="GO:0016020">
    <property type="term" value="C:membrane"/>
    <property type="evidence" value="ECO:0007669"/>
    <property type="project" value="UniProtKB-SubCell"/>
</dbReference>
<dbReference type="EMBL" id="JACBKZ010000006">
    <property type="protein sequence ID" value="KAF5949121.1"/>
    <property type="molecule type" value="Genomic_DNA"/>
</dbReference>
<keyword evidence="11 18" id="KW-0479">Metal-binding</keyword>
<comment type="cofactor">
    <cofactor evidence="1 18">
        <name>heme</name>
        <dbReference type="ChEBI" id="CHEBI:30413"/>
    </cofactor>
</comment>
<dbReference type="PROSITE" id="PS00101">
    <property type="entry name" value="HEXAPEP_TRANSFERASES"/>
    <property type="match status" value="1"/>
</dbReference>
<dbReference type="PANTHER" id="PTHR47953:SF19">
    <property type="entry name" value="OS06G0641600 PROTEIN"/>
    <property type="match status" value="1"/>
</dbReference>
<dbReference type="FunFam" id="1.10.630.10:FF:000008">
    <property type="entry name" value="Cytochrome P450 71D8"/>
    <property type="match status" value="1"/>
</dbReference>
<dbReference type="Proteomes" id="UP000593564">
    <property type="component" value="Unassembled WGS sequence"/>
</dbReference>
<dbReference type="InterPro" id="IPR052306">
    <property type="entry name" value="CYP450_71D"/>
</dbReference>
<evidence type="ECO:0000256" key="11">
    <source>
        <dbReference type="ARBA" id="ARBA00022723"/>
    </source>
</evidence>
<feature type="binding site" description="axial binding residue" evidence="18">
    <location>
        <position position="744"/>
    </location>
    <ligand>
        <name>heme</name>
        <dbReference type="ChEBI" id="CHEBI:30413"/>
    </ligand>
    <ligandPart>
        <name>Fe</name>
        <dbReference type="ChEBI" id="CHEBI:18248"/>
    </ligandPart>
</feature>
<dbReference type="PRINTS" id="PR00463">
    <property type="entry name" value="EP450I"/>
</dbReference>
<evidence type="ECO:0000256" key="16">
    <source>
        <dbReference type="ARBA" id="ARBA00023136"/>
    </source>
</evidence>
<accession>A0A7J7HA70</accession>
<dbReference type="Pfam" id="PF06426">
    <property type="entry name" value="SATase_N"/>
    <property type="match status" value="1"/>
</dbReference>
<dbReference type="InterPro" id="IPR042122">
    <property type="entry name" value="Ser_AcTrfase_N_sf"/>
</dbReference>
<dbReference type="InterPro" id="IPR036396">
    <property type="entry name" value="Cyt_P450_sf"/>
</dbReference>
<dbReference type="InterPro" id="IPR018357">
    <property type="entry name" value="Hexapep_transf_CS"/>
</dbReference>
<dbReference type="InterPro" id="IPR001451">
    <property type="entry name" value="Hexapep"/>
</dbReference>
<keyword evidence="9" id="KW-0808">Transferase</keyword>
<keyword evidence="13" id="KW-0560">Oxidoreductase</keyword>
<dbReference type="PRINTS" id="PR00385">
    <property type="entry name" value="P450"/>
</dbReference>
<dbReference type="GO" id="GO:0005737">
    <property type="term" value="C:cytoplasm"/>
    <property type="evidence" value="ECO:0007669"/>
    <property type="project" value="InterPro"/>
</dbReference>
<dbReference type="GO" id="GO:0004497">
    <property type="term" value="F:monooxygenase activity"/>
    <property type="evidence" value="ECO:0007669"/>
    <property type="project" value="UniProtKB-KW"/>
</dbReference>
<comment type="subcellular location">
    <subcellularLocation>
        <location evidence="2">Membrane</location>
        <topology evidence="2">Single-pass membrane protein</topology>
    </subcellularLocation>
</comment>
<evidence type="ECO:0000256" key="12">
    <source>
        <dbReference type="ARBA" id="ARBA00022989"/>
    </source>
</evidence>
<comment type="pathway">
    <text evidence="3">Amino-acid biosynthesis; L-cysteine biosynthesis; L-cysteine from L-serine: step 1/2.</text>
</comment>
<evidence type="ECO:0000256" key="6">
    <source>
        <dbReference type="ARBA" id="ARBA00013266"/>
    </source>
</evidence>
<evidence type="ECO:0000256" key="9">
    <source>
        <dbReference type="ARBA" id="ARBA00022679"/>
    </source>
</evidence>
<evidence type="ECO:0000256" key="7">
    <source>
        <dbReference type="ARBA" id="ARBA00022605"/>
    </source>
</evidence>
<dbReference type="InterPro" id="IPR005881">
    <property type="entry name" value="Ser_O-AcTrfase"/>
</dbReference>
<feature type="domain" description="Serine acetyltransferase N-terminal" evidence="19">
    <location>
        <begin position="65"/>
        <end position="169"/>
    </location>
</feature>
<keyword evidence="16" id="KW-0472">Membrane</keyword>
<dbReference type="GO" id="GO:0005506">
    <property type="term" value="F:iron ion binding"/>
    <property type="evidence" value="ECO:0007669"/>
    <property type="project" value="InterPro"/>
</dbReference>
<reference evidence="20 21" key="2">
    <citation type="submission" date="2020-07" db="EMBL/GenBank/DDBJ databases">
        <title>Genome assembly of wild tea tree DASZ reveals pedigree and selection history of tea varieties.</title>
        <authorList>
            <person name="Zhang W."/>
        </authorList>
    </citation>
    <scope>NUCLEOTIDE SEQUENCE [LARGE SCALE GENOMIC DNA]</scope>
    <source>
        <strain evidence="21">cv. G240</strain>
        <tissue evidence="20">Leaf</tissue>
    </source>
</reference>
<dbReference type="InterPro" id="IPR002401">
    <property type="entry name" value="Cyt_P450_E_grp-I"/>
</dbReference>
<keyword evidence="10" id="KW-0812">Transmembrane</keyword>
<dbReference type="Pfam" id="PF00067">
    <property type="entry name" value="p450"/>
    <property type="match status" value="1"/>
</dbReference>
<evidence type="ECO:0000256" key="15">
    <source>
        <dbReference type="ARBA" id="ARBA00023033"/>
    </source>
</evidence>
<name>A0A7J7HA70_CAMSI</name>
<dbReference type="InterPro" id="IPR001128">
    <property type="entry name" value="Cyt_P450"/>
</dbReference>
<dbReference type="FunFam" id="2.160.10.10:FF:000002">
    <property type="entry name" value="Serine acetyltransferase"/>
    <property type="match status" value="1"/>
</dbReference>
<dbReference type="NCBIfam" id="NF041874">
    <property type="entry name" value="EPS_EpsC"/>
    <property type="match status" value="1"/>
</dbReference>
<evidence type="ECO:0000256" key="2">
    <source>
        <dbReference type="ARBA" id="ARBA00004167"/>
    </source>
</evidence>
<evidence type="ECO:0000313" key="20">
    <source>
        <dbReference type="EMBL" id="KAF5949121.1"/>
    </source>
</evidence>
<keyword evidence="17" id="KW-0012">Acyltransferase</keyword>
<dbReference type="InterPro" id="IPR011004">
    <property type="entry name" value="Trimer_LpxA-like_sf"/>
</dbReference>
<comment type="caution">
    <text evidence="20">The sequence shown here is derived from an EMBL/GenBank/DDBJ whole genome shotgun (WGS) entry which is preliminary data.</text>
</comment>
<dbReference type="InterPro" id="IPR010493">
    <property type="entry name" value="Ser_AcTrfase_N"/>
</dbReference>
<evidence type="ECO:0000256" key="4">
    <source>
        <dbReference type="ARBA" id="ARBA00007274"/>
    </source>
</evidence>
<dbReference type="GO" id="GO:0020037">
    <property type="term" value="F:heme binding"/>
    <property type="evidence" value="ECO:0007669"/>
    <property type="project" value="InterPro"/>
</dbReference>
<dbReference type="UniPathway" id="UPA00136">
    <property type="reaction ID" value="UER00199"/>
</dbReference>
<dbReference type="GO" id="GO:0006535">
    <property type="term" value="P:cysteine biosynthetic process from serine"/>
    <property type="evidence" value="ECO:0007669"/>
    <property type="project" value="InterPro"/>
</dbReference>
<keyword evidence="15" id="KW-0503">Monooxygenase</keyword>
<evidence type="ECO:0000256" key="1">
    <source>
        <dbReference type="ARBA" id="ARBA00001971"/>
    </source>
</evidence>
<keyword evidence="7" id="KW-0028">Amino-acid biosynthesis</keyword>
<evidence type="ECO:0000256" key="10">
    <source>
        <dbReference type="ARBA" id="ARBA00022692"/>
    </source>
</evidence>